<accession>A0ACD5YFI4</accession>
<keyword evidence="2" id="KW-1185">Reference proteome</keyword>
<organism evidence="1 2">
    <name type="scientific">Avena sativa</name>
    <name type="common">Oat</name>
    <dbReference type="NCBI Taxonomy" id="4498"/>
    <lineage>
        <taxon>Eukaryota</taxon>
        <taxon>Viridiplantae</taxon>
        <taxon>Streptophyta</taxon>
        <taxon>Embryophyta</taxon>
        <taxon>Tracheophyta</taxon>
        <taxon>Spermatophyta</taxon>
        <taxon>Magnoliopsida</taxon>
        <taxon>Liliopsida</taxon>
        <taxon>Poales</taxon>
        <taxon>Poaceae</taxon>
        <taxon>BOP clade</taxon>
        <taxon>Pooideae</taxon>
        <taxon>Poodae</taxon>
        <taxon>Poeae</taxon>
        <taxon>Poeae Chloroplast Group 1 (Aveneae type)</taxon>
        <taxon>Aveninae</taxon>
        <taxon>Avena</taxon>
    </lineage>
</organism>
<dbReference type="EnsemblPlants" id="AVESA.00010b.r2.5DG0952350.1">
    <property type="protein sequence ID" value="AVESA.00010b.r2.5DG0952350.1.CDS.1"/>
    <property type="gene ID" value="AVESA.00010b.r2.5DG0952350"/>
</dbReference>
<evidence type="ECO:0000313" key="1">
    <source>
        <dbReference type="EnsemblPlants" id="AVESA.00010b.r2.5DG0952350.1.CDS.1"/>
    </source>
</evidence>
<evidence type="ECO:0000313" key="2">
    <source>
        <dbReference type="Proteomes" id="UP001732700"/>
    </source>
</evidence>
<sequence>MSSSLGVGRGLDVELWLAGLFTAAELAAADLLLQLSVAGAGRDDEAAESSSSATTYSSRRSPSPCLVEDLTPDAEEEEPERVVEAKALPLGSMELDRRARKRYRLLSELYAATIPVTLASASGARKRHHHGDGDKVLGSSSEEEKTRYGGDHYRERK</sequence>
<reference evidence="1" key="2">
    <citation type="submission" date="2025-09" db="UniProtKB">
        <authorList>
            <consortium name="EnsemblPlants"/>
        </authorList>
    </citation>
    <scope>IDENTIFICATION</scope>
</reference>
<name>A0ACD5YFI4_AVESA</name>
<reference evidence="1" key="1">
    <citation type="submission" date="2021-05" db="EMBL/GenBank/DDBJ databases">
        <authorList>
            <person name="Scholz U."/>
            <person name="Mascher M."/>
            <person name="Fiebig A."/>
        </authorList>
    </citation>
    <scope>NUCLEOTIDE SEQUENCE [LARGE SCALE GENOMIC DNA]</scope>
</reference>
<proteinExistence type="predicted"/>
<protein>
    <submittedName>
        <fullName evidence="1">Uncharacterized protein</fullName>
    </submittedName>
</protein>
<dbReference type="Proteomes" id="UP001732700">
    <property type="component" value="Chromosome 5D"/>
</dbReference>